<name>A0A6A3AFB0_HIBSY</name>
<dbReference type="InterPro" id="IPR009291">
    <property type="entry name" value="Vps62"/>
</dbReference>
<dbReference type="Pfam" id="PF06101">
    <property type="entry name" value="Vps62"/>
    <property type="match status" value="1"/>
</dbReference>
<dbReference type="GO" id="GO:0045053">
    <property type="term" value="P:protein retention in Golgi apparatus"/>
    <property type="evidence" value="ECO:0007669"/>
    <property type="project" value="TreeGrafter"/>
</dbReference>
<dbReference type="AlphaFoldDB" id="A0A6A3AFB0"/>
<dbReference type="EMBL" id="VEPZ02001007">
    <property type="protein sequence ID" value="KAE8702417.1"/>
    <property type="molecule type" value="Genomic_DNA"/>
</dbReference>
<comment type="caution">
    <text evidence="3">The sequence shown here is derived from an EMBL/GenBank/DDBJ whole genome shotgun (WGS) entry which is preliminary data.</text>
</comment>
<dbReference type="InterPro" id="IPR026847">
    <property type="entry name" value="VPS13"/>
</dbReference>
<feature type="compositionally biased region" description="Polar residues" evidence="1">
    <location>
        <begin position="29"/>
        <end position="40"/>
    </location>
</feature>
<feature type="domain" description="Intermembrane lipid transfer protein VPS13-like C-terminal" evidence="2">
    <location>
        <begin position="595"/>
        <end position="624"/>
    </location>
</feature>
<dbReference type="GO" id="GO:0006623">
    <property type="term" value="P:protein targeting to vacuole"/>
    <property type="evidence" value="ECO:0007669"/>
    <property type="project" value="TreeGrafter"/>
</dbReference>
<evidence type="ECO:0000256" key="1">
    <source>
        <dbReference type="SAM" id="MobiDB-lite"/>
    </source>
</evidence>
<dbReference type="InterPro" id="IPR056748">
    <property type="entry name" value="VPS13-like_C"/>
</dbReference>
<dbReference type="Pfam" id="PF25037">
    <property type="entry name" value="VPS13_C"/>
    <property type="match status" value="2"/>
</dbReference>
<reference evidence="3" key="1">
    <citation type="submission" date="2019-09" db="EMBL/GenBank/DDBJ databases">
        <title>Draft genome information of white flower Hibiscus syriacus.</title>
        <authorList>
            <person name="Kim Y.-M."/>
        </authorList>
    </citation>
    <scope>NUCLEOTIDE SEQUENCE [LARGE SCALE GENOMIC DNA]</scope>
    <source>
        <strain evidence="3">YM2019G1</strain>
    </source>
</reference>
<sequence>MRERERPIIATDLKSIKQTQLYCLDSKRLSSSPTKLNNSGDNEHPWHNPRDMLKLSVGEPFTNTEMDVEDKHFKIQDRHLCPNPYKTRRYRLVISCSNSERGYYLIGFEGTWWIENRTFDRTISICQSGFGEYAWISLGALSTTIFSWEDPYGEKFIDVKINGDCNNRIWKVNLESFVQSPTGEGDLGMQLHVFEIGNIKVVRFTDNRTWKLSSHGDRPLMAAGKPQVDVTPIEVIIELGVVGVSLVDHMPRELFYVYLDRAFISYSTGYDGGTTSRFKLILGHLQIDNQLPLTLMPVLLAPEQMSDIHHPVFKTTITMRNVNSDGIQVYPYVYIRVTDKSWRLNVHEPIIWALVDFYNNLQLDHIPQSSSITQVDPEIRVDLIDVSELRLKVSLETAPAQRPQGVLGVWSPILSAIGNAFKFQVHLRRVIRKDRFMRRSSILPAIGNRIWRDLIHNPLHLLFSVDVLGMTSSTLASLSKGFAELSTDGQFLQLRSKQVSSRRITGVRDGIVQGTEALAQGVAFGVSGIVRKPVESTRQEGFVGFAHGIGRAFLGFIVQPVSGALDFFSLTVDGIEASCSKCLEALTNNSTFQRIRNPRAIHADGILREYSEKEATGQLGMKCMTMDCLNLNLSQLMVLYLAEASRRFGCTEIFKEPSKFACSDYYEEHFIVPYQKILLVTNKRVMLLQCSSLDKMDKKPCKIIWDVPWEELMSLELAKAGSHIPSCLLLHLKNFRRSEAFVRVIKCSVEEVEGTEPQAVKICSVVRKMWRAHQSDPNSIVPKVPSSQRHLHLSWSETDKKAPHALKKSIIKSGELSASISASDGTKFIEHSVNFLKIWSSEREVNGRCALCRKQVADDGGVCSIWRPICPEGYVFIGDIARVGSHPPNVAAVYRKIDNLFALPVGYDLVWRNCLDDYTTPVSIWYPRAPAGFISPGCVVVADFAEPEADLVHCVAETLGEETTFEEQKVWFAPESYPWGCHVYQVQSDALHFVALRETKEESGWKPTRVRDDFQPLQSE</sequence>
<proteinExistence type="predicted"/>
<evidence type="ECO:0000313" key="4">
    <source>
        <dbReference type="Proteomes" id="UP000436088"/>
    </source>
</evidence>
<accession>A0A6A3AFB0</accession>
<protein>
    <recommendedName>
        <fullName evidence="2">Intermembrane lipid transfer protein VPS13-like C-terminal domain-containing protein</fullName>
    </recommendedName>
</protein>
<evidence type="ECO:0000313" key="3">
    <source>
        <dbReference type="EMBL" id="KAE8702417.1"/>
    </source>
</evidence>
<evidence type="ECO:0000259" key="2">
    <source>
        <dbReference type="Pfam" id="PF25037"/>
    </source>
</evidence>
<feature type="domain" description="Intermembrane lipid transfer protein VPS13-like C-terminal" evidence="2">
    <location>
        <begin position="658"/>
        <end position="723"/>
    </location>
</feature>
<dbReference type="PANTHER" id="PTHR16166">
    <property type="entry name" value="VACUOLAR PROTEIN SORTING-ASSOCIATED PROTEIN VPS13"/>
    <property type="match status" value="1"/>
</dbReference>
<keyword evidence="4" id="KW-1185">Reference proteome</keyword>
<dbReference type="PANTHER" id="PTHR16166:SF137">
    <property type="entry name" value="PLECKSTRIN HOMOLOGY (PH) DOMAIN-CONTAINING PROTEIN"/>
    <property type="match status" value="1"/>
</dbReference>
<feature type="region of interest" description="Disordered" evidence="1">
    <location>
        <begin position="29"/>
        <end position="49"/>
    </location>
</feature>
<organism evidence="3 4">
    <name type="scientific">Hibiscus syriacus</name>
    <name type="common">Rose of Sharon</name>
    <dbReference type="NCBI Taxonomy" id="106335"/>
    <lineage>
        <taxon>Eukaryota</taxon>
        <taxon>Viridiplantae</taxon>
        <taxon>Streptophyta</taxon>
        <taxon>Embryophyta</taxon>
        <taxon>Tracheophyta</taxon>
        <taxon>Spermatophyta</taxon>
        <taxon>Magnoliopsida</taxon>
        <taxon>eudicotyledons</taxon>
        <taxon>Gunneridae</taxon>
        <taxon>Pentapetalae</taxon>
        <taxon>rosids</taxon>
        <taxon>malvids</taxon>
        <taxon>Malvales</taxon>
        <taxon>Malvaceae</taxon>
        <taxon>Malvoideae</taxon>
        <taxon>Hibiscus</taxon>
    </lineage>
</organism>
<gene>
    <name evidence="3" type="ORF">F3Y22_tig00110482pilonHSYRG00013</name>
</gene>
<dbReference type="Proteomes" id="UP000436088">
    <property type="component" value="Unassembled WGS sequence"/>
</dbReference>